<dbReference type="InterPro" id="IPR050177">
    <property type="entry name" value="Lipid_A_modif_metabolic_enz"/>
</dbReference>
<name>A0A3R6MXB8_9BACT</name>
<evidence type="ECO:0000313" key="4">
    <source>
        <dbReference type="Proteomes" id="UP000283732"/>
    </source>
</evidence>
<dbReference type="AlphaFoldDB" id="A0A3R6MXB8"/>
<feature type="domain" description="Capsular polysaccharide assembling protein CapF C-terminal" evidence="2">
    <location>
        <begin position="268"/>
        <end position="378"/>
    </location>
</feature>
<feature type="domain" description="NAD-dependent epimerase/dehydratase" evidence="1">
    <location>
        <begin position="3"/>
        <end position="198"/>
    </location>
</feature>
<protein>
    <submittedName>
        <fullName evidence="3">NAD-dependent epimerase/dehydratase family protein</fullName>
    </submittedName>
</protein>
<dbReference type="Pfam" id="PF01370">
    <property type="entry name" value="Epimerase"/>
    <property type="match status" value="1"/>
</dbReference>
<dbReference type="Pfam" id="PF14667">
    <property type="entry name" value="Polysacc_synt_C"/>
    <property type="match status" value="1"/>
</dbReference>
<accession>A0A3R6MXB8</accession>
<dbReference type="InterPro" id="IPR014710">
    <property type="entry name" value="RmlC-like_jellyroll"/>
</dbReference>
<organism evidence="3 4">
    <name type="scientific">Parabacteroides merdae</name>
    <dbReference type="NCBI Taxonomy" id="46503"/>
    <lineage>
        <taxon>Bacteria</taxon>
        <taxon>Pseudomonadati</taxon>
        <taxon>Bacteroidota</taxon>
        <taxon>Bacteroidia</taxon>
        <taxon>Bacteroidales</taxon>
        <taxon>Tannerellaceae</taxon>
        <taxon>Parabacteroides</taxon>
    </lineage>
</organism>
<dbReference type="Gene3D" id="3.40.50.720">
    <property type="entry name" value="NAD(P)-binding Rossmann-like Domain"/>
    <property type="match status" value="1"/>
</dbReference>
<dbReference type="InterPro" id="IPR001509">
    <property type="entry name" value="Epimerase_deHydtase"/>
</dbReference>
<gene>
    <name evidence="3" type="ORF">DW191_07050</name>
</gene>
<dbReference type="EMBL" id="QRKC01000002">
    <property type="protein sequence ID" value="RHH78429.1"/>
    <property type="molecule type" value="Genomic_DNA"/>
</dbReference>
<dbReference type="InterPro" id="IPR036291">
    <property type="entry name" value="NAD(P)-bd_dom_sf"/>
</dbReference>
<proteinExistence type="predicted"/>
<dbReference type="InterPro" id="IPR029303">
    <property type="entry name" value="CapF_C"/>
</dbReference>
<dbReference type="PANTHER" id="PTHR43245:SF55">
    <property type="entry name" value="NAD(P)-BINDING DOMAIN-CONTAINING PROTEIN"/>
    <property type="match status" value="1"/>
</dbReference>
<dbReference type="CDD" id="cd05261">
    <property type="entry name" value="CAPF_like_SDR_e"/>
    <property type="match status" value="1"/>
</dbReference>
<evidence type="ECO:0000313" key="3">
    <source>
        <dbReference type="EMBL" id="RHH78429.1"/>
    </source>
</evidence>
<dbReference type="CDD" id="cd07007">
    <property type="entry name" value="cupin_CapF-like_C"/>
    <property type="match status" value="1"/>
</dbReference>
<dbReference type="RefSeq" id="WP_122291051.1">
    <property type="nucleotide sequence ID" value="NZ_JAHYMZ010000001.1"/>
</dbReference>
<comment type="caution">
    <text evidence="3">The sequence shown here is derived from an EMBL/GenBank/DDBJ whole genome shotgun (WGS) entry which is preliminary data.</text>
</comment>
<reference evidence="3 4" key="1">
    <citation type="submission" date="2018-08" db="EMBL/GenBank/DDBJ databases">
        <title>A genome reference for cultivated species of the human gut microbiota.</title>
        <authorList>
            <person name="Zou Y."/>
            <person name="Xue W."/>
            <person name="Luo G."/>
        </authorList>
    </citation>
    <scope>NUCLEOTIDE SEQUENCE [LARGE SCALE GENOMIC DNA]</scope>
    <source>
        <strain evidence="3 4">AM16-50</strain>
    </source>
</reference>
<evidence type="ECO:0000259" key="1">
    <source>
        <dbReference type="Pfam" id="PF01370"/>
    </source>
</evidence>
<sequence length="386" mass="43192">MNILVTGAKGFIGRNLVSQLHNIQSGKARNYPVSGTELKVFEYDMDSDPAELDVYCKKADFVFNLAGVNRPKDQSEFMKGNFGFASLLLDTLKKHGNACPVMISSSTQAALDNPYGESKRAGENLLFEYAGETGARVLVYRFPNVFGKWCRPNYNSAVATFCNNIANDLPIQVNDPKVVMNLVYVDDVVDELIAALSGGEHREGNYCVVPVVHTITLGGIVDLLYSFKEMPGNLAVPDLGDPFTKKLYSTYLSYLPKEKFCYPVQMKTDDRGSFTEIIRTPDRGQFSVNISKPGVTKGQHWHHTKNEKFVVVSGHGLIQLRKIGTDEVIRFEVSGEKIEVIEMIPGYTHNIINLSQTEDLVTFMWANEPFDPNRPDTYFETVETKN</sequence>
<dbReference type="InterPro" id="IPR011051">
    <property type="entry name" value="RmlC_Cupin_sf"/>
</dbReference>
<dbReference type="Gene3D" id="2.60.120.10">
    <property type="entry name" value="Jelly Rolls"/>
    <property type="match status" value="1"/>
</dbReference>
<dbReference type="Proteomes" id="UP000283732">
    <property type="component" value="Unassembled WGS sequence"/>
</dbReference>
<dbReference type="SUPFAM" id="SSF51182">
    <property type="entry name" value="RmlC-like cupins"/>
    <property type="match status" value="1"/>
</dbReference>
<dbReference type="SUPFAM" id="SSF51735">
    <property type="entry name" value="NAD(P)-binding Rossmann-fold domains"/>
    <property type="match status" value="1"/>
</dbReference>
<dbReference type="PANTHER" id="PTHR43245">
    <property type="entry name" value="BIFUNCTIONAL POLYMYXIN RESISTANCE PROTEIN ARNA"/>
    <property type="match status" value="1"/>
</dbReference>
<evidence type="ECO:0000259" key="2">
    <source>
        <dbReference type="Pfam" id="PF14667"/>
    </source>
</evidence>